<keyword evidence="1" id="KW-0175">Coiled coil</keyword>
<evidence type="ECO:0000313" key="2">
    <source>
        <dbReference type="EMBL" id="KAF8777370.1"/>
    </source>
</evidence>
<protein>
    <submittedName>
        <fullName evidence="2">Uncharacterized protein</fullName>
    </submittedName>
</protein>
<dbReference type="AlphaFoldDB" id="A0A8T0ENK4"/>
<organism evidence="2 3">
    <name type="scientific">Argiope bruennichi</name>
    <name type="common">Wasp spider</name>
    <name type="synonym">Aranea bruennichi</name>
    <dbReference type="NCBI Taxonomy" id="94029"/>
    <lineage>
        <taxon>Eukaryota</taxon>
        <taxon>Metazoa</taxon>
        <taxon>Ecdysozoa</taxon>
        <taxon>Arthropoda</taxon>
        <taxon>Chelicerata</taxon>
        <taxon>Arachnida</taxon>
        <taxon>Araneae</taxon>
        <taxon>Araneomorphae</taxon>
        <taxon>Entelegynae</taxon>
        <taxon>Araneoidea</taxon>
        <taxon>Araneidae</taxon>
        <taxon>Argiope</taxon>
    </lineage>
</organism>
<gene>
    <name evidence="2" type="ORF">HNY73_014238</name>
</gene>
<sequence>MSKRPAGDPKDGAGGKRIHFADESIHGPEHLRLVRRLEEMERENRTLKRANAEKDVLLEQYQEWVKSGNCTRLEMAMDFFAVNIMVHCIVSNVFNYNCVGQCDVGNVLELCGLRTVEFIVECVMCVILELLGSWRCMWWWHFVCRGGVGNECVWCWDFECRGGVGNEGVWLWDFECRGGGGNEGVWLWDFECRGGGGNEGVWLWDFECRGGGGNEGVWLWDFECRGGGGNEGVWLWDFECRGGGSNEGVWCWDFECRGRWGNEGVWLFVGVLSVVDSSGGSGLCIVAKLRALWWSG</sequence>
<feature type="coiled-coil region" evidence="1">
    <location>
        <begin position="30"/>
        <end position="67"/>
    </location>
</feature>
<evidence type="ECO:0000256" key="1">
    <source>
        <dbReference type="SAM" id="Coils"/>
    </source>
</evidence>
<reference evidence="2" key="2">
    <citation type="submission" date="2020-06" db="EMBL/GenBank/DDBJ databases">
        <authorList>
            <person name="Sheffer M."/>
        </authorList>
    </citation>
    <scope>NUCLEOTIDE SEQUENCE</scope>
</reference>
<name>A0A8T0ENK4_ARGBR</name>
<accession>A0A8T0ENK4</accession>
<comment type="caution">
    <text evidence="2">The sequence shown here is derived from an EMBL/GenBank/DDBJ whole genome shotgun (WGS) entry which is preliminary data.</text>
</comment>
<evidence type="ECO:0000313" key="3">
    <source>
        <dbReference type="Proteomes" id="UP000807504"/>
    </source>
</evidence>
<dbReference type="Proteomes" id="UP000807504">
    <property type="component" value="Unassembled WGS sequence"/>
</dbReference>
<keyword evidence="3" id="KW-1185">Reference proteome</keyword>
<reference evidence="2" key="1">
    <citation type="journal article" date="2020" name="bioRxiv">
        <title>Chromosome-level reference genome of the European wasp spider Argiope bruennichi: a resource for studies on range expansion and evolutionary adaptation.</title>
        <authorList>
            <person name="Sheffer M.M."/>
            <person name="Hoppe A."/>
            <person name="Krehenwinkel H."/>
            <person name="Uhl G."/>
            <person name="Kuss A.W."/>
            <person name="Jensen L."/>
            <person name="Jensen C."/>
            <person name="Gillespie R.G."/>
            <person name="Hoff K.J."/>
            <person name="Prost S."/>
        </authorList>
    </citation>
    <scope>NUCLEOTIDE SEQUENCE</scope>
</reference>
<proteinExistence type="predicted"/>
<dbReference type="EMBL" id="JABXBU010002072">
    <property type="protein sequence ID" value="KAF8777370.1"/>
    <property type="molecule type" value="Genomic_DNA"/>
</dbReference>